<evidence type="ECO:0000256" key="1">
    <source>
        <dbReference type="SAM" id="Phobius"/>
    </source>
</evidence>
<gene>
    <name evidence="2" type="ORF">ABW18_13025</name>
</gene>
<dbReference type="RefSeq" id="WP_049699365.1">
    <property type="nucleotide sequence ID" value="NZ_JAQDQF010000007.1"/>
</dbReference>
<feature type="transmembrane region" description="Helical" evidence="1">
    <location>
        <begin position="6"/>
        <end position="27"/>
    </location>
</feature>
<protein>
    <submittedName>
        <fullName evidence="2">Membrane protein</fullName>
    </submittedName>
</protein>
<accession>A0ABR5IC48</accession>
<evidence type="ECO:0000313" key="3">
    <source>
        <dbReference type="Proteomes" id="UP000037247"/>
    </source>
</evidence>
<evidence type="ECO:0000313" key="2">
    <source>
        <dbReference type="EMBL" id="KNA91194.1"/>
    </source>
</evidence>
<dbReference type="EMBL" id="LDTZ01000017">
    <property type="protein sequence ID" value="KNA91194.1"/>
    <property type="molecule type" value="Genomic_DNA"/>
</dbReference>
<feature type="transmembrane region" description="Helical" evidence="1">
    <location>
        <begin position="74"/>
        <end position="98"/>
    </location>
</feature>
<name>A0ABR5IC48_9ACTN</name>
<feature type="transmembrane region" description="Helical" evidence="1">
    <location>
        <begin position="48"/>
        <end position="68"/>
    </location>
</feature>
<dbReference type="Proteomes" id="UP000037247">
    <property type="component" value="Unassembled WGS sequence"/>
</dbReference>
<proteinExistence type="predicted"/>
<feature type="transmembrane region" description="Helical" evidence="1">
    <location>
        <begin position="142"/>
        <end position="164"/>
    </location>
</feature>
<keyword evidence="1" id="KW-0812">Transmembrane</keyword>
<comment type="caution">
    <text evidence="2">The sequence shown here is derived from an EMBL/GenBank/DDBJ whole genome shotgun (WGS) entry which is preliminary data.</text>
</comment>
<keyword evidence="3" id="KW-1185">Reference proteome</keyword>
<keyword evidence="1" id="KW-0472">Membrane</keyword>
<feature type="transmembrane region" description="Helical" evidence="1">
    <location>
        <begin position="110"/>
        <end position="130"/>
    </location>
</feature>
<organism evidence="2 3">
    <name type="scientific">Gordonia jacobaea</name>
    <dbReference type="NCBI Taxonomy" id="122202"/>
    <lineage>
        <taxon>Bacteria</taxon>
        <taxon>Bacillati</taxon>
        <taxon>Actinomycetota</taxon>
        <taxon>Actinomycetes</taxon>
        <taxon>Mycobacteriales</taxon>
        <taxon>Gordoniaceae</taxon>
        <taxon>Gordonia</taxon>
    </lineage>
</organism>
<sequence>MNHGPAGLPLALLFVAFLLTFVITRVITRLIRAGKGPFRNNVSGGVHIHHAVPGIILLIIGAITSVAADGTAPAGEIAAVLIGIGASLVLDEFAMILHMQDVYWSREGQLSVQVVALTVAALGLLLLGLNPVTTDDDESARFGAGHVVILVVLVVHIGVLLVCVAKGKYSTAVIGAYLPPVAWIGAVRLARPGSRWARKHYSKAKQDRATYRAEHFDAQFGSYGLKLADLVAGRPSQPDPEAPSTAA</sequence>
<keyword evidence="1" id="KW-1133">Transmembrane helix</keyword>
<reference evidence="2 3" key="1">
    <citation type="submission" date="2015-05" db="EMBL/GenBank/DDBJ databases">
        <title>Draft genome sequence of the bacterium Gordonia jacobaea a new member of the Gordonia genus.</title>
        <authorList>
            <person name="Jimenez-Galisteo G."/>
            <person name="Dominguez A."/>
            <person name="Munoz E."/>
            <person name="Vinas M."/>
        </authorList>
    </citation>
    <scope>NUCLEOTIDE SEQUENCE [LARGE SCALE GENOMIC DNA]</scope>
    <source>
        <strain evidence="3">mv1</strain>
    </source>
</reference>